<accession>A0A845DMD3</accession>
<dbReference type="EMBL" id="WMET01000001">
    <property type="protein sequence ID" value="MYL18650.1"/>
    <property type="molecule type" value="Genomic_DNA"/>
</dbReference>
<comment type="caution">
    <text evidence="2">The sequence shown here is derived from an EMBL/GenBank/DDBJ whole genome shotgun (WGS) entry which is preliminary data.</text>
</comment>
<protein>
    <submittedName>
        <fullName evidence="2">YjzC family protein</fullName>
    </submittedName>
</protein>
<organism evidence="2 3">
    <name type="scientific">Halobacillus litoralis</name>
    <dbReference type="NCBI Taxonomy" id="45668"/>
    <lineage>
        <taxon>Bacteria</taxon>
        <taxon>Bacillati</taxon>
        <taxon>Bacillota</taxon>
        <taxon>Bacilli</taxon>
        <taxon>Bacillales</taxon>
        <taxon>Bacillaceae</taxon>
        <taxon>Halobacillus</taxon>
    </lineage>
</organism>
<feature type="region of interest" description="Disordered" evidence="1">
    <location>
        <begin position="1"/>
        <end position="62"/>
    </location>
</feature>
<reference evidence="2 3" key="1">
    <citation type="submission" date="2019-11" db="EMBL/GenBank/DDBJ databases">
        <title>Genome sequences of 17 halophilic strains isolated from different environments.</title>
        <authorList>
            <person name="Furrow R.E."/>
        </authorList>
    </citation>
    <scope>NUCLEOTIDE SEQUENCE [LARGE SCALE GENOMIC DNA]</scope>
    <source>
        <strain evidence="2 3">22511_23_Filter</strain>
    </source>
</reference>
<dbReference type="AlphaFoldDB" id="A0A845DMD3"/>
<name>A0A845DMD3_9BACI</name>
<sequence>MAERYKTGEKAPENGTYEFDGLVNGGNDADVTEDEKHIELSNGDTFPPTRSNKDAAYWKKAK</sequence>
<dbReference type="OrthoDB" id="5521296at2"/>
<evidence type="ECO:0000313" key="2">
    <source>
        <dbReference type="EMBL" id="MYL18650.1"/>
    </source>
</evidence>
<evidence type="ECO:0000256" key="1">
    <source>
        <dbReference type="SAM" id="MobiDB-lite"/>
    </source>
</evidence>
<proteinExistence type="predicted"/>
<feature type="compositionally biased region" description="Basic and acidic residues" evidence="1">
    <location>
        <begin position="1"/>
        <end position="12"/>
    </location>
</feature>
<evidence type="ECO:0000313" key="3">
    <source>
        <dbReference type="Proteomes" id="UP000460949"/>
    </source>
</evidence>
<dbReference type="RefSeq" id="WP_160835105.1">
    <property type="nucleotide sequence ID" value="NZ_WMET01000001.1"/>
</dbReference>
<feature type="compositionally biased region" description="Basic and acidic residues" evidence="1">
    <location>
        <begin position="51"/>
        <end position="62"/>
    </location>
</feature>
<dbReference type="Proteomes" id="UP000460949">
    <property type="component" value="Unassembled WGS sequence"/>
</dbReference>
<dbReference type="Pfam" id="PF14168">
    <property type="entry name" value="YjzC"/>
    <property type="match status" value="1"/>
</dbReference>
<dbReference type="InterPro" id="IPR025549">
    <property type="entry name" value="YjzC"/>
</dbReference>
<gene>
    <name evidence="2" type="ORF">GLW04_02045</name>
</gene>